<comment type="caution">
    <text evidence="2">The sequence shown here is derived from an EMBL/GenBank/DDBJ whole genome shotgun (WGS) entry which is preliminary data.</text>
</comment>
<dbReference type="RefSeq" id="WP_173749764.1">
    <property type="nucleotide sequence ID" value="NZ_JAAITA010000016.1"/>
</dbReference>
<dbReference type="Proteomes" id="UP000822142">
    <property type="component" value="Unassembled WGS sequence"/>
</dbReference>
<dbReference type="Gene3D" id="3.40.50.1110">
    <property type="entry name" value="SGNH hydrolase"/>
    <property type="match status" value="1"/>
</dbReference>
<accession>A0ABX2I8H1</accession>
<name>A0ABX2I8H1_BLAHA</name>
<evidence type="ECO:0000313" key="2">
    <source>
        <dbReference type="EMBL" id="NSJ86762.1"/>
    </source>
</evidence>
<reference evidence="2 3" key="1">
    <citation type="journal article" date="2020" name="Cell Host Microbe">
        <title>Functional and Genomic Variation between Human-Derived Isolates of Lachnospiraceae Reveals Inter- and Intra-Species Diversity.</title>
        <authorList>
            <person name="Sorbara M.T."/>
            <person name="Littmann E.R."/>
            <person name="Fontana E."/>
            <person name="Moody T.U."/>
            <person name="Kohout C.E."/>
            <person name="Gjonbalaj M."/>
            <person name="Eaton V."/>
            <person name="Seok R."/>
            <person name="Leiner I.M."/>
            <person name="Pamer E.G."/>
        </authorList>
    </citation>
    <scope>NUCLEOTIDE SEQUENCE [LARGE SCALE GENOMIC DNA]</scope>
    <source>
        <strain evidence="2 3">MSK.15.26</strain>
    </source>
</reference>
<proteinExistence type="predicted"/>
<evidence type="ECO:0000313" key="3">
    <source>
        <dbReference type="Proteomes" id="UP000822142"/>
    </source>
</evidence>
<dbReference type="Pfam" id="PF13472">
    <property type="entry name" value="Lipase_GDSL_2"/>
    <property type="match status" value="1"/>
</dbReference>
<dbReference type="InterPro" id="IPR013830">
    <property type="entry name" value="SGNH_hydro"/>
</dbReference>
<organism evidence="2 3">
    <name type="scientific">Blautia hansenii</name>
    <name type="common">Ruminococcus hansenii</name>
    <dbReference type="NCBI Taxonomy" id="1322"/>
    <lineage>
        <taxon>Bacteria</taxon>
        <taxon>Bacillati</taxon>
        <taxon>Bacillota</taxon>
        <taxon>Clostridia</taxon>
        <taxon>Lachnospirales</taxon>
        <taxon>Lachnospiraceae</taxon>
        <taxon>Blautia</taxon>
    </lineage>
</organism>
<sequence>MKAKHQKIKSIFLILILFLITTSPILLSALQKNFAIRVACVGDSITYGAKIEDNFLNSYPAQLQLFLGSDYLVGNFGASGYTLQKSGNFPYWNHPAFQESSAFQPNIVLIMLGTNDTKPYNWTGTENFLADYRELIAHYRSLKSQPQIYLMTPATIFPESFKPANGYKMQADVADLVSNAVKELGEEEHLPVIDVHAYTRTHPEYFLLDGVHPDAYGAKAIARLTFEALRENESSFQK</sequence>
<dbReference type="PANTHER" id="PTHR30383:SF5">
    <property type="entry name" value="SGNH HYDROLASE-TYPE ESTERASE DOMAIN-CONTAINING PROTEIN"/>
    <property type="match status" value="1"/>
</dbReference>
<dbReference type="SUPFAM" id="SSF52266">
    <property type="entry name" value="SGNH hydrolase"/>
    <property type="match status" value="1"/>
</dbReference>
<dbReference type="EMBL" id="JAAITA010000016">
    <property type="protein sequence ID" value="NSJ86762.1"/>
    <property type="molecule type" value="Genomic_DNA"/>
</dbReference>
<dbReference type="InterPro" id="IPR051532">
    <property type="entry name" value="Ester_Hydrolysis_Enzymes"/>
</dbReference>
<keyword evidence="3" id="KW-1185">Reference proteome</keyword>
<evidence type="ECO:0000259" key="1">
    <source>
        <dbReference type="Pfam" id="PF13472"/>
    </source>
</evidence>
<dbReference type="PANTHER" id="PTHR30383">
    <property type="entry name" value="THIOESTERASE 1/PROTEASE 1/LYSOPHOSPHOLIPASE L1"/>
    <property type="match status" value="1"/>
</dbReference>
<feature type="domain" description="SGNH hydrolase-type esterase" evidence="1">
    <location>
        <begin position="40"/>
        <end position="219"/>
    </location>
</feature>
<protein>
    <recommendedName>
        <fullName evidence="1">SGNH hydrolase-type esterase domain-containing protein</fullName>
    </recommendedName>
</protein>
<gene>
    <name evidence="2" type="ORF">G5A70_11385</name>
</gene>
<dbReference type="InterPro" id="IPR036514">
    <property type="entry name" value="SGNH_hydro_sf"/>
</dbReference>